<evidence type="ECO:0000256" key="2">
    <source>
        <dbReference type="SAM" id="SignalP"/>
    </source>
</evidence>
<evidence type="ECO:0000313" key="4">
    <source>
        <dbReference type="Proteomes" id="UP001476798"/>
    </source>
</evidence>
<name>A0ABV0P4T2_9TELE</name>
<evidence type="ECO:0000313" key="3">
    <source>
        <dbReference type="EMBL" id="MEQ2178669.1"/>
    </source>
</evidence>
<dbReference type="Proteomes" id="UP001476798">
    <property type="component" value="Unassembled WGS sequence"/>
</dbReference>
<evidence type="ECO:0000256" key="1">
    <source>
        <dbReference type="SAM" id="MobiDB-lite"/>
    </source>
</evidence>
<feature type="region of interest" description="Disordered" evidence="1">
    <location>
        <begin position="20"/>
        <end position="99"/>
    </location>
</feature>
<sequence>MHWVFSLALPFYWSLRQSVKGVTQDWREKKKRRRRKRKRGGLERGKRRGRRADRKGRKNTDSRKRRRDKSTGEDTVRKKLEELGCRERGGTRGDRRKYS</sequence>
<gene>
    <name evidence="3" type="ORF">GOODEAATRI_016518</name>
</gene>
<reference evidence="3 4" key="1">
    <citation type="submission" date="2021-06" db="EMBL/GenBank/DDBJ databases">
        <authorList>
            <person name="Palmer J.M."/>
        </authorList>
    </citation>
    <scope>NUCLEOTIDE SEQUENCE [LARGE SCALE GENOMIC DNA]</scope>
    <source>
        <strain evidence="3 4">GA_2019</strain>
        <tissue evidence="3">Muscle</tissue>
    </source>
</reference>
<keyword evidence="4" id="KW-1185">Reference proteome</keyword>
<feature type="chain" id="PRO_5047378689" evidence="2">
    <location>
        <begin position="22"/>
        <end position="99"/>
    </location>
</feature>
<organism evidence="3 4">
    <name type="scientific">Goodea atripinnis</name>
    <dbReference type="NCBI Taxonomy" id="208336"/>
    <lineage>
        <taxon>Eukaryota</taxon>
        <taxon>Metazoa</taxon>
        <taxon>Chordata</taxon>
        <taxon>Craniata</taxon>
        <taxon>Vertebrata</taxon>
        <taxon>Euteleostomi</taxon>
        <taxon>Actinopterygii</taxon>
        <taxon>Neopterygii</taxon>
        <taxon>Teleostei</taxon>
        <taxon>Neoteleostei</taxon>
        <taxon>Acanthomorphata</taxon>
        <taxon>Ovalentaria</taxon>
        <taxon>Atherinomorphae</taxon>
        <taxon>Cyprinodontiformes</taxon>
        <taxon>Goodeidae</taxon>
        <taxon>Goodea</taxon>
    </lineage>
</organism>
<accession>A0ABV0P4T2</accession>
<comment type="caution">
    <text evidence="3">The sequence shown here is derived from an EMBL/GenBank/DDBJ whole genome shotgun (WGS) entry which is preliminary data.</text>
</comment>
<feature type="compositionally biased region" description="Basic and acidic residues" evidence="1">
    <location>
        <begin position="69"/>
        <end position="99"/>
    </location>
</feature>
<feature type="compositionally biased region" description="Basic residues" evidence="1">
    <location>
        <begin position="29"/>
        <end position="68"/>
    </location>
</feature>
<keyword evidence="2" id="KW-0732">Signal</keyword>
<feature type="signal peptide" evidence="2">
    <location>
        <begin position="1"/>
        <end position="21"/>
    </location>
</feature>
<proteinExistence type="predicted"/>
<dbReference type="EMBL" id="JAHRIO010061253">
    <property type="protein sequence ID" value="MEQ2178669.1"/>
    <property type="molecule type" value="Genomic_DNA"/>
</dbReference>
<protein>
    <submittedName>
        <fullName evidence="3">Uncharacterized protein</fullName>
    </submittedName>
</protein>